<dbReference type="AlphaFoldDB" id="A0A7G5DRY8"/>
<evidence type="ECO:0000313" key="9">
    <source>
        <dbReference type="EMBL" id="QMV64513.1"/>
    </source>
</evidence>
<keyword evidence="3 8" id="KW-0813">Transport</keyword>
<dbReference type="PANTHER" id="PTHR30003">
    <property type="entry name" value="L-LACTATE PERMEASE"/>
    <property type="match status" value="1"/>
</dbReference>
<gene>
    <name evidence="9" type="ORF">HS968_05455</name>
</gene>
<dbReference type="Pfam" id="PF02652">
    <property type="entry name" value="Lactate_perm"/>
    <property type="match status" value="1"/>
</dbReference>
<evidence type="ECO:0000256" key="4">
    <source>
        <dbReference type="ARBA" id="ARBA00022475"/>
    </source>
</evidence>
<dbReference type="GO" id="GO:0005886">
    <property type="term" value="C:plasma membrane"/>
    <property type="evidence" value="ECO:0007669"/>
    <property type="project" value="UniProtKB-SubCell"/>
</dbReference>
<keyword evidence="7 8" id="KW-0472">Membrane</keyword>
<feature type="transmembrane region" description="Helical" evidence="8">
    <location>
        <begin position="199"/>
        <end position="217"/>
    </location>
</feature>
<evidence type="ECO:0000256" key="3">
    <source>
        <dbReference type="ARBA" id="ARBA00022448"/>
    </source>
</evidence>
<dbReference type="RefSeq" id="WP_182370483.1">
    <property type="nucleotide sequence ID" value="NZ_CP059139.1"/>
</dbReference>
<comment type="similarity">
    <text evidence="2 8">Belongs to the lactate permease family.</text>
</comment>
<comment type="function">
    <text evidence="8">Uptake of L-lactate across the membrane. Can also transport D-lactate and glycolate.</text>
</comment>
<comment type="subcellular location">
    <subcellularLocation>
        <location evidence="8">Cell inner membrane</location>
        <topology evidence="8">Multi-pass membrane protein</topology>
    </subcellularLocation>
    <subcellularLocation>
        <location evidence="1">Cell membrane</location>
        <topology evidence="1">Multi-pass membrane protein</topology>
    </subcellularLocation>
</comment>
<evidence type="ECO:0000256" key="2">
    <source>
        <dbReference type="ARBA" id="ARBA00010100"/>
    </source>
</evidence>
<feature type="transmembrane region" description="Helical" evidence="8">
    <location>
        <begin position="223"/>
        <end position="240"/>
    </location>
</feature>
<feature type="transmembrane region" description="Helical" evidence="8">
    <location>
        <begin position="441"/>
        <end position="465"/>
    </location>
</feature>
<feature type="transmembrane region" description="Helical" evidence="8">
    <location>
        <begin position="252"/>
        <end position="269"/>
    </location>
</feature>
<name>A0A7G5DRY8_9PSED</name>
<feature type="transmembrane region" description="Helical" evidence="8">
    <location>
        <begin position="538"/>
        <end position="556"/>
    </location>
</feature>
<feature type="transmembrane region" description="Helical" evidence="8">
    <location>
        <begin position="377"/>
        <end position="396"/>
    </location>
</feature>
<evidence type="ECO:0000256" key="5">
    <source>
        <dbReference type="ARBA" id="ARBA00022692"/>
    </source>
</evidence>
<feature type="transmembrane region" description="Helical" evidence="8">
    <location>
        <begin position="416"/>
        <end position="435"/>
    </location>
</feature>
<organism evidence="9 10">
    <name type="scientific">Pseudomonas berkeleyensis</name>
    <dbReference type="NCBI Taxonomy" id="2726956"/>
    <lineage>
        <taxon>Bacteria</taxon>
        <taxon>Pseudomonadati</taxon>
        <taxon>Pseudomonadota</taxon>
        <taxon>Gammaproteobacteria</taxon>
        <taxon>Pseudomonadales</taxon>
        <taxon>Pseudomonadaceae</taxon>
        <taxon>Pseudomonas</taxon>
    </lineage>
</organism>
<dbReference type="EMBL" id="CP059139">
    <property type="protein sequence ID" value="QMV64513.1"/>
    <property type="molecule type" value="Genomic_DNA"/>
</dbReference>
<accession>A0A7G5DRY8</accession>
<proteinExistence type="inferred from homology"/>
<keyword evidence="8" id="KW-0997">Cell inner membrane</keyword>
<dbReference type="PANTHER" id="PTHR30003:SF0">
    <property type="entry name" value="GLYCOLATE PERMEASE GLCA-RELATED"/>
    <property type="match status" value="1"/>
</dbReference>
<protein>
    <recommendedName>
        <fullName evidence="8">L-lactate permease</fullName>
    </recommendedName>
</protein>
<evidence type="ECO:0000256" key="7">
    <source>
        <dbReference type="ARBA" id="ARBA00023136"/>
    </source>
</evidence>
<evidence type="ECO:0000256" key="8">
    <source>
        <dbReference type="RuleBase" id="RU365092"/>
    </source>
</evidence>
<sequence>MQTWQQLYTPLGSLGLSALAAVVPIIFFFLALAVFRLKGHVAGTITLALALLVAIFAFGMPADMAFAAAGYGFAYGLWPIAWIIVAAVFLYKLTVKSGQFEVIRSSVLSITGDQRLQVLLIGFSFGAFLEGAAGFGAPVAITAALLVGLGFNPLYAAGLCLIANTAPVAFGALGIPIIVAGQVTGIDAFKIGAMTGRQLPILSIIVPFWLVAMMDGWKGIKETWPAALVAGASFAVTQYYTSNYIGPELPDITSALVSLVCLTLFLKVWQPKSERAKQVAGTSGGAAVMGGFGGARATEPSPYSIGEIIKAWSPFLILTALVTVWTLKPFKAAFAPGGAMENFVFLFAIPHLDQLVMKMAPIVANPTAMPAVFKLDPISATGTAIFISALLSMLVLKITPKIGLTTFKETFIELKWPILSIGMVLGFAFVTNYSGMSATMALVLAGTGVAFPFFSPFLGWLGVFLTGSDTSSNALFGSLQATTAHQIGVNDTLLVAANTSGGVTGKMISPQSIAVACAATGMVGKESDLFRFTLKHSLIFATFVGLITLIQAYWLTGMLVH</sequence>
<dbReference type="InterPro" id="IPR003804">
    <property type="entry name" value="Lactate_perm"/>
</dbReference>
<evidence type="ECO:0000256" key="6">
    <source>
        <dbReference type="ARBA" id="ARBA00022989"/>
    </source>
</evidence>
<keyword evidence="4" id="KW-1003">Cell membrane</keyword>
<feature type="transmembrane region" description="Helical" evidence="8">
    <location>
        <begin position="47"/>
        <end position="69"/>
    </location>
</feature>
<dbReference type="Proteomes" id="UP000515276">
    <property type="component" value="Chromosome"/>
</dbReference>
<reference evidence="9 10" key="1">
    <citation type="journal article" date="2020" name="G3 (Bethesda)">
        <title>CeMbio - The Caenorhabditis elegans Microbiome Resource.</title>
        <authorList>
            <person name="Dirksen P."/>
            <person name="Assie A."/>
            <person name="Zimmermann J."/>
            <person name="Zhang F."/>
            <person name="Tietje A.M."/>
            <person name="Marsh S.A."/>
            <person name="Felix M.A."/>
            <person name="Shapira M."/>
            <person name="Kaleta C."/>
            <person name="Schulenburg H."/>
            <person name="Samuel B."/>
        </authorList>
    </citation>
    <scope>NUCLEOTIDE SEQUENCE [LARGE SCALE GENOMIC DNA]</scope>
    <source>
        <strain evidence="9 10">MSPm1</strain>
    </source>
</reference>
<feature type="transmembrane region" description="Helical" evidence="8">
    <location>
        <begin position="116"/>
        <end position="149"/>
    </location>
</feature>
<dbReference type="GO" id="GO:0015129">
    <property type="term" value="F:lactate transmembrane transporter activity"/>
    <property type="evidence" value="ECO:0007669"/>
    <property type="project" value="UniProtKB-UniRule"/>
</dbReference>
<evidence type="ECO:0000313" key="10">
    <source>
        <dbReference type="Proteomes" id="UP000515276"/>
    </source>
</evidence>
<feature type="transmembrane region" description="Helical" evidence="8">
    <location>
        <begin position="155"/>
        <end position="179"/>
    </location>
</feature>
<evidence type="ECO:0000256" key="1">
    <source>
        <dbReference type="ARBA" id="ARBA00004651"/>
    </source>
</evidence>
<dbReference type="GO" id="GO:0015295">
    <property type="term" value="F:solute:proton symporter activity"/>
    <property type="evidence" value="ECO:0007669"/>
    <property type="project" value="TreeGrafter"/>
</dbReference>
<keyword evidence="6 8" id="KW-1133">Transmembrane helix</keyword>
<keyword evidence="10" id="KW-1185">Reference proteome</keyword>
<feature type="transmembrane region" description="Helical" evidence="8">
    <location>
        <begin position="12"/>
        <end position="35"/>
    </location>
</feature>
<dbReference type="NCBIfam" id="TIGR00795">
    <property type="entry name" value="lctP"/>
    <property type="match status" value="1"/>
</dbReference>
<feature type="transmembrane region" description="Helical" evidence="8">
    <location>
        <begin position="75"/>
        <end position="95"/>
    </location>
</feature>
<keyword evidence="5 8" id="KW-0812">Transmembrane</keyword>